<keyword evidence="5" id="KW-0963">Cytoplasm</keyword>
<accession>A0A921JYD3</accession>
<evidence type="ECO:0000256" key="15">
    <source>
        <dbReference type="ARBA" id="ARBA00066879"/>
    </source>
</evidence>
<organism evidence="19 20">
    <name type="scientific">Dietzia timorensis</name>
    <dbReference type="NCBI Taxonomy" id="499555"/>
    <lineage>
        <taxon>Bacteria</taxon>
        <taxon>Bacillati</taxon>
        <taxon>Actinomycetota</taxon>
        <taxon>Actinomycetes</taxon>
        <taxon>Mycobacteriales</taxon>
        <taxon>Dietziaceae</taxon>
        <taxon>Dietzia</taxon>
    </lineage>
</organism>
<keyword evidence="12" id="KW-0460">Magnesium</keyword>
<feature type="compositionally biased region" description="Low complexity" evidence="17">
    <location>
        <begin position="909"/>
        <end position="928"/>
    </location>
</feature>
<feature type="compositionally biased region" description="Low complexity" evidence="17">
    <location>
        <begin position="972"/>
        <end position="981"/>
    </location>
</feature>
<evidence type="ECO:0000256" key="4">
    <source>
        <dbReference type="ARBA" id="ARBA00005522"/>
    </source>
</evidence>
<feature type="compositionally biased region" description="Basic and acidic residues" evidence="17">
    <location>
        <begin position="341"/>
        <end position="352"/>
    </location>
</feature>
<dbReference type="GO" id="GO:0008033">
    <property type="term" value="P:tRNA processing"/>
    <property type="evidence" value="ECO:0007669"/>
    <property type="project" value="UniProtKB-KW"/>
</dbReference>
<dbReference type="SUPFAM" id="SSF50249">
    <property type="entry name" value="Nucleic acid-binding proteins"/>
    <property type="match status" value="1"/>
</dbReference>
<evidence type="ECO:0000256" key="9">
    <source>
        <dbReference type="ARBA" id="ARBA00022723"/>
    </source>
</evidence>
<evidence type="ECO:0000256" key="12">
    <source>
        <dbReference type="ARBA" id="ARBA00022842"/>
    </source>
</evidence>
<dbReference type="EMBL" id="DYXM01000167">
    <property type="protein sequence ID" value="HJE91084.1"/>
    <property type="molecule type" value="Genomic_DNA"/>
</dbReference>
<comment type="subcellular location">
    <subcellularLocation>
        <location evidence="3">Cytoplasm</location>
    </subcellularLocation>
</comment>
<feature type="compositionally biased region" description="Pro residues" evidence="17">
    <location>
        <begin position="1089"/>
        <end position="1105"/>
    </location>
</feature>
<dbReference type="EC" id="3.1.26.12" evidence="15"/>
<dbReference type="AlphaFoldDB" id="A0A921JYD3"/>
<keyword evidence="10" id="KW-0378">Hydrolase</keyword>
<feature type="compositionally biased region" description="Basic and acidic residues" evidence="17">
    <location>
        <begin position="128"/>
        <end position="140"/>
    </location>
</feature>
<feature type="region of interest" description="Disordered" evidence="17">
    <location>
        <begin position="823"/>
        <end position="1164"/>
    </location>
</feature>
<evidence type="ECO:0000256" key="13">
    <source>
        <dbReference type="ARBA" id="ARBA00022884"/>
    </source>
</evidence>
<feature type="domain" description="S1 motif" evidence="18">
    <location>
        <begin position="450"/>
        <end position="527"/>
    </location>
</feature>
<keyword evidence="8" id="KW-0819">tRNA processing</keyword>
<dbReference type="PROSITE" id="PS50126">
    <property type="entry name" value="S1"/>
    <property type="match status" value="1"/>
</dbReference>
<evidence type="ECO:0000259" key="18">
    <source>
        <dbReference type="PROSITE" id="PS50126"/>
    </source>
</evidence>
<feature type="compositionally biased region" description="Basic residues" evidence="17">
    <location>
        <begin position="1059"/>
        <end position="1068"/>
    </location>
</feature>
<protein>
    <recommendedName>
        <fullName evidence="16">Ribonuclease E</fullName>
        <ecNumber evidence="15">3.1.26.12</ecNumber>
    </recommendedName>
</protein>
<dbReference type="GO" id="GO:0006364">
    <property type="term" value="P:rRNA processing"/>
    <property type="evidence" value="ECO:0007669"/>
    <property type="project" value="UniProtKB-KW"/>
</dbReference>
<gene>
    <name evidence="19" type="ORF">K8V11_08765</name>
</gene>
<keyword evidence="11" id="KW-0862">Zinc</keyword>
<evidence type="ECO:0000256" key="5">
    <source>
        <dbReference type="ARBA" id="ARBA00022490"/>
    </source>
</evidence>
<feature type="compositionally biased region" description="Low complexity" evidence="17">
    <location>
        <begin position="944"/>
        <end position="962"/>
    </location>
</feature>
<feature type="compositionally biased region" description="Low complexity" evidence="17">
    <location>
        <begin position="1131"/>
        <end position="1147"/>
    </location>
</feature>
<proteinExistence type="inferred from homology"/>
<dbReference type="Pfam" id="PF10150">
    <property type="entry name" value="RNase_E_G"/>
    <property type="match status" value="1"/>
</dbReference>
<dbReference type="GO" id="GO:0005737">
    <property type="term" value="C:cytoplasm"/>
    <property type="evidence" value="ECO:0007669"/>
    <property type="project" value="UniProtKB-SubCell"/>
</dbReference>
<dbReference type="SMART" id="SM00316">
    <property type="entry name" value="S1"/>
    <property type="match status" value="1"/>
</dbReference>
<feature type="compositionally biased region" description="Basic residues" evidence="17">
    <location>
        <begin position="376"/>
        <end position="392"/>
    </location>
</feature>
<feature type="compositionally biased region" description="Basic residues" evidence="17">
    <location>
        <begin position="316"/>
        <end position="325"/>
    </location>
</feature>
<evidence type="ECO:0000256" key="14">
    <source>
        <dbReference type="ARBA" id="ARBA00050524"/>
    </source>
</evidence>
<keyword evidence="9" id="KW-0479">Metal-binding</keyword>
<feature type="compositionally biased region" description="Gly residues" evidence="17">
    <location>
        <begin position="861"/>
        <end position="870"/>
    </location>
</feature>
<dbReference type="GO" id="GO:0008995">
    <property type="term" value="F:ribonuclease E activity"/>
    <property type="evidence" value="ECO:0007669"/>
    <property type="project" value="UniProtKB-EC"/>
</dbReference>
<evidence type="ECO:0000256" key="3">
    <source>
        <dbReference type="ARBA" id="ARBA00004496"/>
    </source>
</evidence>
<comment type="catalytic activity">
    <reaction evidence="14">
        <text>Endonucleolytic cleavage of single-stranded RNA in A- and U-rich regions.</text>
        <dbReference type="EC" id="3.1.26.12"/>
    </reaction>
</comment>
<feature type="region of interest" description="Disordered" evidence="17">
    <location>
        <begin position="208"/>
        <end position="393"/>
    </location>
</feature>
<reference evidence="19" key="1">
    <citation type="journal article" date="2021" name="PeerJ">
        <title>Extensive microbial diversity within the chicken gut microbiome revealed by metagenomics and culture.</title>
        <authorList>
            <person name="Gilroy R."/>
            <person name="Ravi A."/>
            <person name="Getino M."/>
            <person name="Pursley I."/>
            <person name="Horton D.L."/>
            <person name="Alikhan N.F."/>
            <person name="Baker D."/>
            <person name="Gharbi K."/>
            <person name="Hall N."/>
            <person name="Watson M."/>
            <person name="Adriaenssens E.M."/>
            <person name="Foster-Nyarko E."/>
            <person name="Jarju S."/>
            <person name="Secka A."/>
            <person name="Antonio M."/>
            <person name="Oren A."/>
            <person name="Chaudhuri R.R."/>
            <person name="La Ragione R."/>
            <person name="Hildebrand F."/>
            <person name="Pallen M.J."/>
        </authorList>
    </citation>
    <scope>NUCLEOTIDE SEQUENCE</scope>
    <source>
        <strain evidence="19">ChiGjej1B1-18357</strain>
    </source>
</reference>
<keyword evidence="7" id="KW-0507">mRNA processing</keyword>
<feature type="compositionally biased region" description="Basic and acidic residues" evidence="17">
    <location>
        <begin position="275"/>
        <end position="286"/>
    </location>
</feature>
<feature type="compositionally biased region" description="Low complexity" evidence="17">
    <location>
        <begin position="1"/>
        <end position="31"/>
    </location>
</feature>
<feature type="compositionally biased region" description="Low complexity" evidence="17">
    <location>
        <begin position="69"/>
        <end position="87"/>
    </location>
</feature>
<dbReference type="InterPro" id="IPR019307">
    <property type="entry name" value="RNA-bd_AU-1/RNase_E/G"/>
</dbReference>
<evidence type="ECO:0000256" key="17">
    <source>
        <dbReference type="SAM" id="MobiDB-lite"/>
    </source>
</evidence>
<dbReference type="GO" id="GO:0006397">
    <property type="term" value="P:mRNA processing"/>
    <property type="evidence" value="ECO:0007669"/>
    <property type="project" value="UniProtKB-KW"/>
</dbReference>
<dbReference type="CDD" id="cd04453">
    <property type="entry name" value="S1_RNase_E"/>
    <property type="match status" value="1"/>
</dbReference>
<dbReference type="Proteomes" id="UP000776650">
    <property type="component" value="Unassembled WGS sequence"/>
</dbReference>
<evidence type="ECO:0000256" key="11">
    <source>
        <dbReference type="ARBA" id="ARBA00022833"/>
    </source>
</evidence>
<evidence type="ECO:0000256" key="10">
    <source>
        <dbReference type="ARBA" id="ARBA00022801"/>
    </source>
</evidence>
<feature type="compositionally biased region" description="Low complexity" evidence="17">
    <location>
        <begin position="100"/>
        <end position="110"/>
    </location>
</feature>
<dbReference type="PANTHER" id="PTHR30001:SF0">
    <property type="entry name" value="RIBONUCLEASE G"/>
    <property type="match status" value="1"/>
</dbReference>
<keyword evidence="13" id="KW-0694">RNA-binding</keyword>
<dbReference type="PANTHER" id="PTHR30001">
    <property type="entry name" value="RIBONUCLEASE"/>
    <property type="match status" value="1"/>
</dbReference>
<dbReference type="NCBIfam" id="TIGR00757">
    <property type="entry name" value="RNaseEG"/>
    <property type="match status" value="1"/>
</dbReference>
<evidence type="ECO:0000256" key="7">
    <source>
        <dbReference type="ARBA" id="ARBA00022664"/>
    </source>
</evidence>
<keyword evidence="6" id="KW-0698">rRNA processing</keyword>
<feature type="compositionally biased region" description="Low complexity" evidence="17">
    <location>
        <begin position="287"/>
        <end position="308"/>
    </location>
</feature>
<evidence type="ECO:0000256" key="2">
    <source>
        <dbReference type="ARBA" id="ARBA00001947"/>
    </source>
</evidence>
<evidence type="ECO:0000313" key="19">
    <source>
        <dbReference type="EMBL" id="HJE91084.1"/>
    </source>
</evidence>
<dbReference type="InterPro" id="IPR004659">
    <property type="entry name" value="RNase_E/G"/>
</dbReference>
<reference evidence="19" key="2">
    <citation type="submission" date="2021-09" db="EMBL/GenBank/DDBJ databases">
        <authorList>
            <person name="Gilroy R."/>
        </authorList>
    </citation>
    <scope>NUCLEOTIDE SEQUENCE</scope>
    <source>
        <strain evidence="19">ChiGjej1B1-18357</strain>
    </source>
</reference>
<evidence type="ECO:0000256" key="8">
    <source>
        <dbReference type="ARBA" id="ARBA00022694"/>
    </source>
</evidence>
<feature type="compositionally biased region" description="Basic and acidic residues" evidence="17">
    <location>
        <begin position="41"/>
        <end position="58"/>
    </location>
</feature>
<comment type="caution">
    <text evidence="19">The sequence shown here is derived from an EMBL/GenBank/DDBJ whole genome shotgun (WGS) entry which is preliminary data.</text>
</comment>
<dbReference type="GO" id="GO:0003723">
    <property type="term" value="F:RNA binding"/>
    <property type="evidence" value="ECO:0007669"/>
    <property type="project" value="UniProtKB-KW"/>
</dbReference>
<evidence type="ECO:0000256" key="16">
    <source>
        <dbReference type="ARBA" id="ARBA00072999"/>
    </source>
</evidence>
<dbReference type="GO" id="GO:0046872">
    <property type="term" value="F:metal ion binding"/>
    <property type="evidence" value="ECO:0007669"/>
    <property type="project" value="UniProtKB-KW"/>
</dbReference>
<feature type="compositionally biased region" description="Basic residues" evidence="17">
    <location>
        <begin position="118"/>
        <end position="127"/>
    </location>
</feature>
<dbReference type="FunFam" id="2.40.50.140:FF:000066">
    <property type="entry name" value="Ribonuclease E"/>
    <property type="match status" value="1"/>
</dbReference>
<dbReference type="InterPro" id="IPR012340">
    <property type="entry name" value="NA-bd_OB-fold"/>
</dbReference>
<comment type="similarity">
    <text evidence="4">Belongs to the RNase E/G family.</text>
</comment>
<evidence type="ECO:0000256" key="1">
    <source>
        <dbReference type="ARBA" id="ARBA00001946"/>
    </source>
</evidence>
<feature type="region of interest" description="Disordered" evidence="17">
    <location>
        <begin position="1"/>
        <end position="196"/>
    </location>
</feature>
<name>A0A921JYD3_9ACTN</name>
<sequence>MVDGAAPATGETGAAASEDAPKAAKTTAAKKPTAKKPAAKKAADGAEPKKAPAKKTDATKSAAKRATAKKAAPAKAAEATGATAKGPDQPDLDTSVVEIASAAPAPVGEPAPEDSKPSRSRGRRSPKSKAEEPAEDKGSRDQGYSGYAIVTGEVSAAEERGRGGRGGRGRNRNQSVPGFSPLFLTPGESPDSANDFSVITVADNVTFDSNATGDAEGTGGDQSQSKDSDNDSGDSGDGNGRRRRRGRRGRGRGRGEDSANDEAGTSGSGDDSSDERDVSAEHKGSDDSGNSGSNASGDAGGDSNSDGGNRPEGSSSRRRRRRRRKSSSDDNSQHSGNDGDDNTKTEVHERPAKRQSGRGTSDDEIQGISGSTRLEAKRRRRRPGGGGRRRSHILSEAEFLARRESVERVMVVRERERHDGSGTLTQVGVLEDKVLVEHFVTTEAQRSMVGNVYLGRVQNVLPSMEAAFIDIGRGRNGVLYAGEVDWHAAGLGGKSRRIEQALKPGDSVLVQVTKDPVGQKGARLSTQISLAGRFLVFVPGGNSTGISRKLPDTERKHLKSILKEVVPSGNGVIIRTAAEGVPEEDIRRDVERLSKKWEKISADAERFQKGKGATIKNLYTEPDLLVKVVRDLFNEDFNKLVVQGEKSWNTVHDYVSELAPELEGRLERHDNDEVDVFSVYRVDEQLNKALERTVWLPSGGTLVIDRTEAMTVIDVNTGKFTGSGGNLEETVTRNNLEAAEEIVRQMRLRDIGGMIIVDFIDMVLESNQDLVVRRLTEALGRDRTRHQVSEVTSLGLVQLTRKRLGTGLIEAFSEPCSHCGGRGLILQDDPVLSSPTSDDGHDRRRGRKGKGGDSHDHSGKNHGGSHGGSGKQSEEHDGPAPSAHPMILAMSKREDEPASGAETTPANDAGGAATATSAAESGSAGQAGENRESSGRRRSRRSSRTAGSPPAAAGKAAESTGGNTESAKEKQTVAPATAPDVTAEDLAAQPRKRSRRKIVRGDAPISTPARTEGDAIAAAPAPAPTPAPAAEAAQVEGEGNSVDTPTAVPASGDELATAPRKRARRRVVRKDAAATVGEQVAEVATEEPAPAPEPASEPAPEPAPPAAAVTTDALKSEAGETKRRSRRRVTRTAGAAEHAAPAAQTVAESTPVATSEGVGSVTELTGHEVEVAAEASELAVVNKRKRQTRRTVKRPAGDA</sequence>
<dbReference type="InterPro" id="IPR003029">
    <property type="entry name" value="S1_domain"/>
</dbReference>
<comment type="cofactor">
    <cofactor evidence="1">
        <name>Mg(2+)</name>
        <dbReference type="ChEBI" id="CHEBI:18420"/>
    </cofactor>
</comment>
<evidence type="ECO:0000313" key="20">
    <source>
        <dbReference type="Proteomes" id="UP000776650"/>
    </source>
</evidence>
<comment type="cofactor">
    <cofactor evidence="2">
        <name>Zn(2+)</name>
        <dbReference type="ChEBI" id="CHEBI:29105"/>
    </cofactor>
</comment>
<feature type="compositionally biased region" description="Basic residues" evidence="17">
    <location>
        <begin position="241"/>
        <end position="252"/>
    </location>
</feature>
<feature type="compositionally biased region" description="Basic and acidic residues" evidence="17">
    <location>
        <begin position="850"/>
        <end position="859"/>
    </location>
</feature>
<evidence type="ECO:0000256" key="6">
    <source>
        <dbReference type="ARBA" id="ARBA00022552"/>
    </source>
</evidence>
<dbReference type="Gene3D" id="2.40.50.140">
    <property type="entry name" value="Nucleic acid-binding proteins"/>
    <property type="match status" value="1"/>
</dbReference>